<dbReference type="Gene3D" id="3.40.50.300">
    <property type="entry name" value="P-loop containing nucleotide triphosphate hydrolases"/>
    <property type="match status" value="1"/>
</dbReference>
<name>A0A1B6VPP9_9PROT</name>
<feature type="compositionally biased region" description="Low complexity" evidence="1">
    <location>
        <begin position="8"/>
        <end position="18"/>
    </location>
</feature>
<proteinExistence type="predicted"/>
<accession>A0A1B6VPP9</accession>
<evidence type="ECO:0000313" key="3">
    <source>
        <dbReference type="Proteomes" id="UP000077786"/>
    </source>
</evidence>
<comment type="caution">
    <text evidence="2">The sequence shown here is derived from an EMBL/GenBank/DDBJ whole genome shotgun (WGS) entry which is preliminary data.</text>
</comment>
<dbReference type="PATRIC" id="fig|38307.3.peg.240"/>
<organism evidence="2 3">
    <name type="scientific">Gluconobacter cerinus</name>
    <dbReference type="NCBI Taxonomy" id="38307"/>
    <lineage>
        <taxon>Bacteria</taxon>
        <taxon>Pseudomonadati</taxon>
        <taxon>Pseudomonadota</taxon>
        <taxon>Alphaproteobacteria</taxon>
        <taxon>Acetobacterales</taxon>
        <taxon>Acetobacteraceae</taxon>
        <taxon>Gluconobacter</taxon>
    </lineage>
</organism>
<dbReference type="SUPFAM" id="SSF52540">
    <property type="entry name" value="P-loop containing nucleoside triphosphate hydrolases"/>
    <property type="match status" value="1"/>
</dbReference>
<dbReference type="RefSeq" id="WP_062027993.1">
    <property type="nucleotide sequence ID" value="NZ_JAERLE010000012.1"/>
</dbReference>
<feature type="region of interest" description="Disordered" evidence="1">
    <location>
        <begin position="1"/>
        <end position="21"/>
    </location>
</feature>
<dbReference type="InterPro" id="IPR027417">
    <property type="entry name" value="P-loop_NTPase"/>
</dbReference>
<dbReference type="AlphaFoldDB" id="A0A1B6VPP9"/>
<reference evidence="2 3" key="1">
    <citation type="submission" date="2016-03" db="EMBL/GenBank/DDBJ databases">
        <title>Draft genome sequence of Gluconobacter cerinus strain CECT 9110.</title>
        <authorList>
            <person name="Sainz F."/>
            <person name="Mas A."/>
            <person name="Torija M.J."/>
        </authorList>
    </citation>
    <scope>NUCLEOTIDE SEQUENCE [LARGE SCALE GENOMIC DNA]</scope>
    <source>
        <strain evidence="2 3">CECT 9110</strain>
    </source>
</reference>
<protein>
    <submittedName>
        <fullName evidence="2">Uncharacterized protein</fullName>
    </submittedName>
</protein>
<sequence length="280" mass="30936">MTKDADVKATPSAPAPKATAKKKPVIFTIIGRQRVGKTTLLNALAQTVHDQGGTPEIWNTDLLNRSHSISNFHDADSPAAGDTKRQRKWLEEKIQSLMESRHDAILDIGGGWTALHELINTESLSRALDMMGITLSVVFLIGHERADLDYLEDLQKKKKFSPRNSAIIINEGLIPPSLDVDDVVDVVSHHPAVEEAMENGADIFMYPAAEPMKDVCDRAMTFSAYAAGEQKDGFPTSSIFDRLAMDRWYRRDFPAFLQELGASRLPNMPKGLPVPAESDV</sequence>
<dbReference type="OrthoDB" id="8443211at2"/>
<dbReference type="EMBL" id="LUTU01000002">
    <property type="protein sequence ID" value="OAJ69174.1"/>
    <property type="molecule type" value="Genomic_DNA"/>
</dbReference>
<evidence type="ECO:0000313" key="2">
    <source>
        <dbReference type="EMBL" id="OAJ69174.1"/>
    </source>
</evidence>
<dbReference type="GeneID" id="76196016"/>
<dbReference type="Proteomes" id="UP000077786">
    <property type="component" value="Unassembled WGS sequence"/>
</dbReference>
<gene>
    <name evidence="2" type="ORF">A0123_00228</name>
</gene>
<evidence type="ECO:0000256" key="1">
    <source>
        <dbReference type="SAM" id="MobiDB-lite"/>
    </source>
</evidence>